<feature type="region of interest" description="Disordered" evidence="1">
    <location>
        <begin position="17"/>
        <end position="144"/>
    </location>
</feature>
<protein>
    <recommendedName>
        <fullName evidence="2">Helix-turn-helix domain-containing protein</fullName>
    </recommendedName>
</protein>
<reference evidence="3" key="1">
    <citation type="submission" date="2021-02" db="EMBL/GenBank/DDBJ databases">
        <authorList>
            <person name="Nowell W R."/>
        </authorList>
    </citation>
    <scope>NUCLEOTIDE SEQUENCE</scope>
</reference>
<gene>
    <name evidence="3" type="ORF">MBJ925_LOCUS24953</name>
</gene>
<sequence length="1116" mass="132323">MNEREINRFDDIFHQYDDDLDEDDDKNVDFDNLHTYTGKDNDANDEGEEILMGITSKEQEEEEEQQEEHLSQKLSQLSASGQDQTKGADPESTTKKRPSQLSASGQDQTKGADPESTTKKRPSLTPTTAAASSSSSSSVVKKLKTNQDNPTIEWMSNYLSSTNGTFDEMLRPLLSKQFLKYIDIEDLRQFAIILHNMKCIELDQSLWNIYLKAGTGKLIQHEHIQWWSMEIKIRMVERGQTTTNPKEIDDESCFGYVQRVLVKYNQQTIFYQEQLKTIKARIQDSMTEEIENAIIAFVRQHGISLYRAHIDRRIAGVEYDYKDQLIQLQFYKERPNRHQKEIFENIFQLKRETEQAKLDVAILKQRIAFKHLPKSFDSLRIPTPIDLNTIHDVNLRQRLNEQCQKILQRTTSDMMLIYIAIAETKYNEWQTKFDKAMNDMKKNLARDFIPENLTQSISDGHELDLVPRRSISQNKSILFNNCSPTLIQDTYNYLSSKQIEFLNRGPTYVSPCQLHIQSESSSLSIDEILTKQLAPLRRQLTRVFTNYPVNLSRRMNFEQQIQQLFKESFHQPPIPLSIKQRTLAEKQFIQSIQYQLKRQRLILRRTADDQNTYYLGQLDEFEKKTKEYMEDPIYYTFIGMINKKYTEKDHLNDILALIDSQLQVLNNKKLINDDYLNQFSTSHRSNLKLPHLYFLPETNDDVHMCVQPRFSSYQHSPVQRLAQYLEPLIRSLFDNICRSTTVLNSQDFNTKFFHYWMQQSHTKQGIQFATFKIHDLYSNISHKELLEGLHTLLVNPLIIGRHDRLSNDAIVQLTSIVLRNNYFIYQDQIYRFARGCPLNLSLSQLLGSIYLHQWQTPLLRQIRLKDTFYVRFHDQGFLTWKESNDQLQIIFDELQQILPSEIQMTTFIGTHVHFLNCYLENIKGRLHTNVYRDTTQQPFVLPYFSSHPRLLHRKWYRFMLIRAAQFCYDFQDFQDERRYIEASFLANGYSLNFIEYLWRQLILRFHFSPLDLQNFDQDKFRAFRMEIHRCLKYQNLISQQEKEYNLIKNQKLIQLHYLFDWGARCEFNRKFQALWCSIINEDPLFKNYGLKMTLNSKHCYLSNTLLASPFINRSIQ</sequence>
<dbReference type="Proteomes" id="UP000663824">
    <property type="component" value="Unassembled WGS sequence"/>
</dbReference>
<evidence type="ECO:0000313" key="4">
    <source>
        <dbReference type="Proteomes" id="UP000663824"/>
    </source>
</evidence>
<dbReference type="PANTHER" id="PTHR21301:SF10">
    <property type="entry name" value="REVERSE TRANSCRIPTASE DOMAIN-CONTAINING PROTEIN"/>
    <property type="match status" value="1"/>
</dbReference>
<dbReference type="EMBL" id="CAJNRE010013044">
    <property type="protein sequence ID" value="CAF2115913.1"/>
    <property type="molecule type" value="Genomic_DNA"/>
</dbReference>
<organism evidence="3 4">
    <name type="scientific">Rotaria magnacalcarata</name>
    <dbReference type="NCBI Taxonomy" id="392030"/>
    <lineage>
        <taxon>Eukaryota</taxon>
        <taxon>Metazoa</taxon>
        <taxon>Spiralia</taxon>
        <taxon>Gnathifera</taxon>
        <taxon>Rotifera</taxon>
        <taxon>Eurotatoria</taxon>
        <taxon>Bdelloidea</taxon>
        <taxon>Philodinida</taxon>
        <taxon>Philodinidae</taxon>
        <taxon>Rotaria</taxon>
    </lineage>
</organism>
<evidence type="ECO:0000256" key="1">
    <source>
        <dbReference type="SAM" id="MobiDB-lite"/>
    </source>
</evidence>
<feature type="domain" description="Helix-turn-helix" evidence="2">
    <location>
        <begin position="940"/>
        <end position="996"/>
    </location>
</feature>
<proteinExistence type="predicted"/>
<dbReference type="Pfam" id="PF26215">
    <property type="entry name" value="HTH_animal"/>
    <property type="match status" value="1"/>
</dbReference>
<accession>A0A816V5B9</accession>
<feature type="compositionally biased region" description="Polar residues" evidence="1">
    <location>
        <begin position="72"/>
        <end position="85"/>
    </location>
</feature>
<dbReference type="AlphaFoldDB" id="A0A816V5B9"/>
<dbReference type="PANTHER" id="PTHR21301">
    <property type="entry name" value="REVERSE TRANSCRIPTASE"/>
    <property type="match status" value="1"/>
</dbReference>
<feature type="compositionally biased region" description="Polar residues" evidence="1">
    <location>
        <begin position="99"/>
        <end position="109"/>
    </location>
</feature>
<comment type="caution">
    <text evidence="3">The sequence shown here is derived from an EMBL/GenBank/DDBJ whole genome shotgun (WGS) entry which is preliminary data.</text>
</comment>
<evidence type="ECO:0000259" key="2">
    <source>
        <dbReference type="Pfam" id="PF26215"/>
    </source>
</evidence>
<feature type="compositionally biased region" description="Low complexity" evidence="1">
    <location>
        <begin position="123"/>
        <end position="140"/>
    </location>
</feature>
<dbReference type="InterPro" id="IPR058912">
    <property type="entry name" value="HTH_animal"/>
</dbReference>
<name>A0A816V5B9_9BILA</name>
<feature type="compositionally biased region" description="Basic and acidic residues" evidence="1">
    <location>
        <begin position="27"/>
        <end position="42"/>
    </location>
</feature>
<evidence type="ECO:0000313" key="3">
    <source>
        <dbReference type="EMBL" id="CAF2115913.1"/>
    </source>
</evidence>